<proteinExistence type="predicted"/>
<evidence type="ECO:0000313" key="3">
    <source>
        <dbReference type="Proteomes" id="UP000009168"/>
    </source>
</evidence>
<accession>I7M378</accession>
<protein>
    <submittedName>
        <fullName evidence="2">Zinc finger, C2H2 type family protein</fullName>
    </submittedName>
</protein>
<dbReference type="GeneID" id="7833759"/>
<organism evidence="2 3">
    <name type="scientific">Tetrahymena thermophila (strain SB210)</name>
    <dbReference type="NCBI Taxonomy" id="312017"/>
    <lineage>
        <taxon>Eukaryota</taxon>
        <taxon>Sar</taxon>
        <taxon>Alveolata</taxon>
        <taxon>Ciliophora</taxon>
        <taxon>Intramacronucleata</taxon>
        <taxon>Oligohymenophorea</taxon>
        <taxon>Hymenostomatida</taxon>
        <taxon>Tetrahymenina</taxon>
        <taxon>Tetrahymenidae</taxon>
        <taxon>Tetrahymena</taxon>
    </lineage>
</organism>
<dbReference type="EMBL" id="GG662527">
    <property type="protein sequence ID" value="EAS02626.1"/>
    <property type="molecule type" value="Genomic_DNA"/>
</dbReference>
<sequence>MIETKKQNKMNEEENLVLPQFGCKCGLEYSTLSSLSNHIKMTHNNNADEWKIKRGVPEGRRQRLNPLVKEKIKNFILKHEVLKNCCGKLNASQCRGIFMQNIKYIEELIEKHNLNKQQEIILQKEHIKFQELWNDIDISQIQFQTQQYLNAFCTVFFNVQPFIVKKEEEQEIEEQKQETISIDVKSFNFYKDLIKSNKPLEITKEQKQKNYNNSLSSSPSHSSSKFQIDSFAENKQNENQIKQCNQLQSNKEQANFSSSTSNSPSEQSYLIKIHSSLNLEQDQYMRNFFNNYLLKPNQKN</sequence>
<dbReference type="KEGG" id="tet:TTHERM_00578700"/>
<evidence type="ECO:0000313" key="2">
    <source>
        <dbReference type="EMBL" id="EAS02626.1"/>
    </source>
</evidence>
<dbReference type="Proteomes" id="UP000009168">
    <property type="component" value="Unassembled WGS sequence"/>
</dbReference>
<dbReference type="HOGENOM" id="CLU_929004_0_0_1"/>
<keyword evidence="3" id="KW-1185">Reference proteome</keyword>
<feature type="region of interest" description="Disordered" evidence="1">
    <location>
        <begin position="246"/>
        <end position="265"/>
    </location>
</feature>
<name>I7M378_TETTS</name>
<reference evidence="3" key="1">
    <citation type="journal article" date="2006" name="PLoS Biol.">
        <title>Macronuclear genome sequence of the ciliate Tetrahymena thermophila, a model eukaryote.</title>
        <authorList>
            <person name="Eisen J.A."/>
            <person name="Coyne R.S."/>
            <person name="Wu M."/>
            <person name="Wu D."/>
            <person name="Thiagarajan M."/>
            <person name="Wortman J.R."/>
            <person name="Badger J.H."/>
            <person name="Ren Q."/>
            <person name="Amedeo P."/>
            <person name="Jones K.M."/>
            <person name="Tallon L.J."/>
            <person name="Delcher A.L."/>
            <person name="Salzberg S.L."/>
            <person name="Silva J.C."/>
            <person name="Haas B.J."/>
            <person name="Majoros W.H."/>
            <person name="Farzad M."/>
            <person name="Carlton J.M."/>
            <person name="Smith R.K. Jr."/>
            <person name="Garg J."/>
            <person name="Pearlman R.E."/>
            <person name="Karrer K.M."/>
            <person name="Sun L."/>
            <person name="Manning G."/>
            <person name="Elde N.C."/>
            <person name="Turkewitz A.P."/>
            <person name="Asai D.J."/>
            <person name="Wilkes D.E."/>
            <person name="Wang Y."/>
            <person name="Cai H."/>
            <person name="Collins K."/>
            <person name="Stewart B.A."/>
            <person name="Lee S.R."/>
            <person name="Wilamowska K."/>
            <person name="Weinberg Z."/>
            <person name="Ruzzo W.L."/>
            <person name="Wloga D."/>
            <person name="Gaertig J."/>
            <person name="Frankel J."/>
            <person name="Tsao C.-C."/>
            <person name="Gorovsky M.A."/>
            <person name="Keeling P.J."/>
            <person name="Waller R.F."/>
            <person name="Patron N.J."/>
            <person name="Cherry J.M."/>
            <person name="Stover N.A."/>
            <person name="Krieger C.J."/>
            <person name="del Toro C."/>
            <person name="Ryder H.F."/>
            <person name="Williamson S.C."/>
            <person name="Barbeau R.A."/>
            <person name="Hamilton E.P."/>
            <person name="Orias E."/>
        </authorList>
    </citation>
    <scope>NUCLEOTIDE SEQUENCE [LARGE SCALE GENOMIC DNA]</scope>
    <source>
        <strain evidence="3">SB210</strain>
    </source>
</reference>
<evidence type="ECO:0000256" key="1">
    <source>
        <dbReference type="SAM" id="MobiDB-lite"/>
    </source>
</evidence>
<feature type="compositionally biased region" description="Polar residues" evidence="1">
    <location>
        <begin position="246"/>
        <end position="256"/>
    </location>
</feature>
<dbReference type="InParanoid" id="I7M378"/>
<dbReference type="RefSeq" id="XP_001022871.1">
    <property type="nucleotide sequence ID" value="XM_001022871.1"/>
</dbReference>
<dbReference type="AlphaFoldDB" id="I7M378"/>
<gene>
    <name evidence="2" type="ORF">TTHERM_00578700</name>
</gene>